<dbReference type="Gene3D" id="2.30.150.10">
    <property type="entry name" value="DNA-directed RNA polymerase, beta subunit, external 1 domain"/>
    <property type="match status" value="2"/>
</dbReference>
<dbReference type="Gene3D" id="3.90.1800.10">
    <property type="entry name" value="RNA polymerase alpha subunit dimerisation domain"/>
    <property type="match status" value="1"/>
</dbReference>
<dbReference type="SUPFAM" id="SSF64484">
    <property type="entry name" value="beta and beta-prime subunits of DNA dependent RNA-polymerase"/>
    <property type="match status" value="1"/>
</dbReference>
<dbReference type="InterPro" id="IPR015712">
    <property type="entry name" value="DNA-dir_RNA_pol_su2"/>
</dbReference>
<dbReference type="GO" id="GO:0032549">
    <property type="term" value="F:ribonucleoside binding"/>
    <property type="evidence" value="ECO:0007669"/>
    <property type="project" value="InterPro"/>
</dbReference>
<dbReference type="InterPro" id="IPR007120">
    <property type="entry name" value="DNA-dir_RNAP_su2_dom"/>
</dbReference>
<evidence type="ECO:0000259" key="10">
    <source>
        <dbReference type="Pfam" id="PF04560"/>
    </source>
</evidence>
<dbReference type="Pfam" id="PF04560">
    <property type="entry name" value="RNA_pol_Rpb2_7"/>
    <property type="match status" value="1"/>
</dbReference>
<evidence type="ECO:0000256" key="8">
    <source>
        <dbReference type="SAM" id="MobiDB-lite"/>
    </source>
</evidence>
<dbReference type="Pfam" id="PF04563">
    <property type="entry name" value="RNA_pol_Rpb2_1"/>
    <property type="match status" value="1"/>
</dbReference>
<proteinExistence type="inferred from homology"/>
<dbReference type="Gene3D" id="3.90.1100.10">
    <property type="match status" value="2"/>
</dbReference>
<evidence type="ECO:0000256" key="2">
    <source>
        <dbReference type="ARBA" id="ARBA00022679"/>
    </source>
</evidence>
<feature type="domain" description="RNA polymerase beta subunit protrusion" evidence="12">
    <location>
        <begin position="64"/>
        <end position="411"/>
    </location>
</feature>
<dbReference type="InterPro" id="IPR014724">
    <property type="entry name" value="RNA_pol_RPB2_OB-fold"/>
</dbReference>
<comment type="subunit">
    <text evidence="7">The RNAP catalytic core consists of 2 alpha, 1 beta, 1 beta' and 1 omega subunit. When a sigma factor is associated with the core the holoenzyme is formed, which can initiate transcription.</text>
</comment>
<dbReference type="HAMAP" id="MF_01321">
    <property type="entry name" value="RNApol_bact_RpoB"/>
    <property type="match status" value="1"/>
</dbReference>
<feature type="compositionally biased region" description="Acidic residues" evidence="8">
    <location>
        <begin position="1208"/>
        <end position="1224"/>
    </location>
</feature>
<feature type="domain" description="RNA polymerase Rpb2" evidence="13">
    <location>
        <begin position="424"/>
        <end position="492"/>
    </location>
</feature>
<dbReference type="GO" id="GO:0003899">
    <property type="term" value="F:DNA-directed RNA polymerase activity"/>
    <property type="evidence" value="ECO:0007669"/>
    <property type="project" value="UniProtKB-EC"/>
</dbReference>
<feature type="region of interest" description="Disordered" evidence="8">
    <location>
        <begin position="1190"/>
        <end position="1236"/>
    </location>
</feature>
<evidence type="ECO:0000256" key="6">
    <source>
        <dbReference type="RuleBase" id="RU000434"/>
    </source>
</evidence>
<dbReference type="InterPro" id="IPR019462">
    <property type="entry name" value="DNA-dir_RNA_pol_bsu_external_1"/>
</dbReference>
<evidence type="ECO:0000313" key="15">
    <source>
        <dbReference type="EMBL" id="OGG59512.1"/>
    </source>
</evidence>
<name>A0A1F6DES1_9BACT</name>
<dbReference type="InterPro" id="IPR007642">
    <property type="entry name" value="RNA_pol_Rpb2_2"/>
</dbReference>
<comment type="caution">
    <text evidence="15">The sequence shown here is derived from an EMBL/GenBank/DDBJ whole genome shotgun (WGS) entry which is preliminary data.</text>
</comment>
<keyword evidence="4 7" id="KW-0804">Transcription</keyword>
<dbReference type="EC" id="2.7.7.6" evidence="7"/>
<feature type="domain" description="RNA polymerase Rpb2" evidence="10">
    <location>
        <begin position="1072"/>
        <end position="1146"/>
    </location>
</feature>
<feature type="domain" description="RNA polymerase Rpb2" evidence="11">
    <location>
        <begin position="176"/>
        <end position="365"/>
    </location>
</feature>
<dbReference type="InterPro" id="IPR007644">
    <property type="entry name" value="RNA_pol_bsu_protrusion"/>
</dbReference>
<dbReference type="GO" id="GO:0000428">
    <property type="term" value="C:DNA-directed RNA polymerase complex"/>
    <property type="evidence" value="ECO:0007669"/>
    <property type="project" value="UniProtKB-KW"/>
</dbReference>
<organism evidence="15 16">
    <name type="scientific">Candidatus Kaiserbacteria bacterium RIFCSPHIGHO2_01_FULL_56_24</name>
    <dbReference type="NCBI Taxonomy" id="1798487"/>
    <lineage>
        <taxon>Bacteria</taxon>
        <taxon>Candidatus Kaiseribacteriota</taxon>
    </lineage>
</organism>
<protein>
    <recommendedName>
        <fullName evidence="7">DNA-directed RNA polymerase subunit beta</fullName>
        <ecNumber evidence="7">2.7.7.6</ecNumber>
    </recommendedName>
</protein>
<evidence type="ECO:0000256" key="5">
    <source>
        <dbReference type="ARBA" id="ARBA00048552"/>
    </source>
</evidence>
<accession>A0A1F6DES1</accession>
<evidence type="ECO:0000256" key="4">
    <source>
        <dbReference type="ARBA" id="ARBA00023163"/>
    </source>
</evidence>
<evidence type="ECO:0000313" key="16">
    <source>
        <dbReference type="Proteomes" id="UP000176377"/>
    </source>
</evidence>
<dbReference type="GO" id="GO:0003677">
    <property type="term" value="F:DNA binding"/>
    <property type="evidence" value="ECO:0007669"/>
    <property type="project" value="InterPro"/>
</dbReference>
<dbReference type="NCBIfam" id="NF001616">
    <property type="entry name" value="PRK00405.1"/>
    <property type="match status" value="1"/>
</dbReference>
<dbReference type="Proteomes" id="UP000176377">
    <property type="component" value="Unassembled WGS sequence"/>
</dbReference>
<dbReference type="PROSITE" id="PS01166">
    <property type="entry name" value="RNA_POL_BETA"/>
    <property type="match status" value="1"/>
</dbReference>
<dbReference type="GO" id="GO:0006351">
    <property type="term" value="P:DNA-templated transcription"/>
    <property type="evidence" value="ECO:0007669"/>
    <property type="project" value="InterPro"/>
</dbReference>
<keyword evidence="2 7" id="KW-0808">Transferase</keyword>
<dbReference type="PANTHER" id="PTHR20856">
    <property type="entry name" value="DNA-DIRECTED RNA POLYMERASE I SUBUNIT 2"/>
    <property type="match status" value="1"/>
</dbReference>
<dbReference type="AlphaFoldDB" id="A0A1F6DES1"/>
<sequence>TTIAYKFKEDKSILPIEEPHLPSLRGAVPAIFKDLPKHLEPTKIVDNRVYLTDEHSDDSELPPLISIQLKSYRWLLGEGISELLQEISPITDFSGRKMEVHFLGHTFDPPKYDAETCRRNNLSFEAALKAQTQLINKETGEIKEQDVFLGSIPLMTNHGTFIINGIERVVVNQLVRSPGVFFRQMPENPHYHGAKIIPKRGVWLEVETDRKGIISCKIDRKRKIPVTQMLRIFGYETDEEILKVFEDITDEENNFIQNTLDKDPIRTVEDAYQSVYRKIRPGDLATPDNAKQLIDGLFFDFKKYDMGQIARYKMNRRFTLDTPNDERYRVFQVRDWVEILRELVRLNNGDGVADDIDHLSNRRVRSVGELVQNKFRVGLVRTERITKDRMTVMDLETVTPMQLINCRPITAAMREFFASSPLSQFMDQTNPLSELAHKRRLSAMGPGGLSRDRASFDVRDVHTSHYGRICPIATPEGPNIGLVVHLASYSRVNEYGFLETPYREIAQTVKMDPDALLGRMIGESIRDGRNIIAKEGEVIETKAVANKVISTLKKEGRKEVPVRAYLTGKTTYVDAEQERHITAAQASSVINERGEIVESRVSARLAGEPLIAHVKDLTHMDISPKQILSISTSLIPFLEHDDNTRASMGTNMLRQSVPLIRPEAPLVGTGMEGVAARASGHALIAEEAGQVTMADANEITIVYASGKKAKHALRTFERSNQATCFHVVPRVRSGEKVKKGEVLADGAGVENGELALGRNLLVAYMPWGGYNFEDAVILSDRIVRDGLFDSIHIESYVTDMRDTKLGPETITRDIPNVGEAKLKDLDQDGIVRLGATVHEGDILAGKITPKGETELTPEERLLQAIFGDKAKDVKDSSLRLPGGEGGKVVGIQIFDRSEGMELPTGVIRQVKVFVAQTRKIQVGDKMAGRHGNKGVVSRIVPQEDMPFLHDGTPVDIILNPLGVTSRMNIGQILETHLGWAAKRLGLRFATPALNGISTEQIADFLEAAGLPRHGKVQLYDGRTGEPFDHETTVGIVYMLKLLHLVEDKIHARSVGPYSLVTQQPLGGKAQHGGQRFGEMEVWALEAYGAAHVLQEMLTIKSDDVVGRSRAYEALVKGEPIKKPSTPESFNVLLQELRALGLKPELLKFKEEVKPEDRITVDVEETEVVELKTEADEEEAIISVPVEDQVSEFKEASSETEAEVVAGVEEGEEGDATGETMEAELNESVSEEAREAA</sequence>
<dbReference type="CDD" id="cd00653">
    <property type="entry name" value="RNA_pol_B_RPB2"/>
    <property type="match status" value="1"/>
</dbReference>
<evidence type="ECO:0000259" key="12">
    <source>
        <dbReference type="Pfam" id="PF04563"/>
    </source>
</evidence>
<comment type="catalytic activity">
    <reaction evidence="5 7">
        <text>RNA(n) + a ribonucleoside 5'-triphosphate = RNA(n+1) + diphosphate</text>
        <dbReference type="Rhea" id="RHEA:21248"/>
        <dbReference type="Rhea" id="RHEA-COMP:14527"/>
        <dbReference type="Rhea" id="RHEA-COMP:17342"/>
        <dbReference type="ChEBI" id="CHEBI:33019"/>
        <dbReference type="ChEBI" id="CHEBI:61557"/>
        <dbReference type="ChEBI" id="CHEBI:140395"/>
        <dbReference type="EC" id="2.7.7.6"/>
    </reaction>
</comment>
<dbReference type="Gene3D" id="2.40.50.150">
    <property type="match status" value="1"/>
</dbReference>
<dbReference type="InterPro" id="IPR007645">
    <property type="entry name" value="RNA_pol_Rpb2_3"/>
</dbReference>
<evidence type="ECO:0000259" key="9">
    <source>
        <dbReference type="Pfam" id="PF00562"/>
    </source>
</evidence>
<evidence type="ECO:0000259" key="11">
    <source>
        <dbReference type="Pfam" id="PF04561"/>
    </source>
</evidence>
<dbReference type="InterPro" id="IPR010243">
    <property type="entry name" value="RNA_pol_bsu_bac"/>
</dbReference>
<feature type="domain" description="DNA-directed RNA polymerase beta subunit external 1" evidence="14">
    <location>
        <begin position="566"/>
        <end position="623"/>
    </location>
</feature>
<evidence type="ECO:0000256" key="1">
    <source>
        <dbReference type="ARBA" id="ARBA00022478"/>
    </source>
</evidence>
<dbReference type="Pfam" id="PF10385">
    <property type="entry name" value="RNA_pol_Rpb2_45"/>
    <property type="match status" value="1"/>
</dbReference>
<dbReference type="Gene3D" id="2.40.50.100">
    <property type="match status" value="1"/>
</dbReference>
<dbReference type="Gene3D" id="2.40.270.10">
    <property type="entry name" value="DNA-directed RNA polymerase, subunit 2, domain 6"/>
    <property type="match status" value="2"/>
</dbReference>
<dbReference type="InterPro" id="IPR037033">
    <property type="entry name" value="DNA-dir_RNAP_su2_hyb_sf"/>
</dbReference>
<feature type="domain" description="DNA-directed RNA polymerase subunit 2 hybrid-binding" evidence="9">
    <location>
        <begin position="685"/>
        <end position="1070"/>
    </location>
</feature>
<keyword evidence="3 7" id="KW-0548">Nucleotidyltransferase</keyword>
<dbReference type="Pfam" id="PF04561">
    <property type="entry name" value="RNA_pol_Rpb2_2"/>
    <property type="match status" value="1"/>
</dbReference>
<evidence type="ECO:0000259" key="13">
    <source>
        <dbReference type="Pfam" id="PF04565"/>
    </source>
</evidence>
<dbReference type="InterPro" id="IPR042107">
    <property type="entry name" value="DNA-dir_RNA_pol_bsu_ext_1_sf"/>
</dbReference>
<dbReference type="Pfam" id="PF00562">
    <property type="entry name" value="RNA_pol_Rpb2_6"/>
    <property type="match status" value="1"/>
</dbReference>
<evidence type="ECO:0000256" key="3">
    <source>
        <dbReference type="ARBA" id="ARBA00022695"/>
    </source>
</evidence>
<reference evidence="15 16" key="1">
    <citation type="journal article" date="2016" name="Nat. Commun.">
        <title>Thousands of microbial genomes shed light on interconnected biogeochemical processes in an aquifer system.</title>
        <authorList>
            <person name="Anantharaman K."/>
            <person name="Brown C.T."/>
            <person name="Hug L.A."/>
            <person name="Sharon I."/>
            <person name="Castelle C.J."/>
            <person name="Probst A.J."/>
            <person name="Thomas B.C."/>
            <person name="Singh A."/>
            <person name="Wilkins M.J."/>
            <person name="Karaoz U."/>
            <person name="Brodie E.L."/>
            <person name="Williams K.H."/>
            <person name="Hubbard S.S."/>
            <person name="Banfield J.F."/>
        </authorList>
    </citation>
    <scope>NUCLEOTIDE SEQUENCE [LARGE SCALE GENOMIC DNA]</scope>
</reference>
<gene>
    <name evidence="15" type="ORF">A2765_01980</name>
</gene>
<keyword evidence="1 7" id="KW-0240">DNA-directed RNA polymerase</keyword>
<dbReference type="InterPro" id="IPR007641">
    <property type="entry name" value="RNA_pol_Rpb2_7"/>
</dbReference>
<evidence type="ECO:0000256" key="7">
    <source>
        <dbReference type="RuleBase" id="RU363031"/>
    </source>
</evidence>
<dbReference type="FunFam" id="3.90.1800.10:FF:000001">
    <property type="entry name" value="DNA-directed RNA polymerase subunit beta"/>
    <property type="match status" value="1"/>
</dbReference>
<comment type="function">
    <text evidence="7">DNA-dependent RNA polymerase catalyzes the transcription of DNA into RNA using the four ribonucleoside triphosphates as substrates.</text>
</comment>
<dbReference type="InterPro" id="IPR007121">
    <property type="entry name" value="RNA_pol_bsu_CS"/>
</dbReference>
<dbReference type="EMBL" id="MFLA01000018">
    <property type="protein sequence ID" value="OGG59512.1"/>
    <property type="molecule type" value="Genomic_DNA"/>
</dbReference>
<comment type="similarity">
    <text evidence="6">Belongs to the RNA polymerase beta chain family.</text>
</comment>
<dbReference type="InterPro" id="IPR037034">
    <property type="entry name" value="RNA_pol_Rpb2_2_sf"/>
</dbReference>
<evidence type="ECO:0000259" key="14">
    <source>
        <dbReference type="Pfam" id="PF10385"/>
    </source>
</evidence>
<feature type="non-terminal residue" evidence="15">
    <location>
        <position position="1"/>
    </location>
</feature>
<dbReference type="Pfam" id="PF04565">
    <property type="entry name" value="RNA_pol_Rpb2_3"/>
    <property type="match status" value="1"/>
</dbReference>
<dbReference type="Gene3D" id="3.90.1110.10">
    <property type="entry name" value="RNA polymerase Rpb2, domain 2"/>
    <property type="match status" value="1"/>
</dbReference>